<name>A0ABQ9TDM3_SAGOE</name>
<evidence type="ECO:0000313" key="1">
    <source>
        <dbReference type="EMBL" id="KAK2082312.1"/>
    </source>
</evidence>
<comment type="caution">
    <text evidence="1">The sequence shown here is derived from an EMBL/GenBank/DDBJ whole genome shotgun (WGS) entry which is preliminary data.</text>
</comment>
<dbReference type="Proteomes" id="UP001266305">
    <property type="component" value="Unassembled WGS sequence"/>
</dbReference>
<accession>A0ABQ9TDM3</accession>
<proteinExistence type="predicted"/>
<reference evidence="1 2" key="1">
    <citation type="submission" date="2023-05" db="EMBL/GenBank/DDBJ databases">
        <title>B98-5 Cell Line De Novo Hybrid Assembly: An Optical Mapping Approach.</title>
        <authorList>
            <person name="Kananen K."/>
            <person name="Auerbach J.A."/>
            <person name="Kautto E."/>
            <person name="Blachly J.S."/>
        </authorList>
    </citation>
    <scope>NUCLEOTIDE SEQUENCE [LARGE SCALE GENOMIC DNA]</scope>
    <source>
        <strain evidence="1">B95-8</strain>
        <tissue evidence="1">Cell line</tissue>
    </source>
</reference>
<protein>
    <submittedName>
        <fullName evidence="1">Uncharacterized protein</fullName>
    </submittedName>
</protein>
<gene>
    <name evidence="1" type="ORF">P7K49_040541</name>
</gene>
<organism evidence="1 2">
    <name type="scientific">Saguinus oedipus</name>
    <name type="common">Cotton-top tamarin</name>
    <name type="synonym">Oedipomidas oedipus</name>
    <dbReference type="NCBI Taxonomy" id="9490"/>
    <lineage>
        <taxon>Eukaryota</taxon>
        <taxon>Metazoa</taxon>
        <taxon>Chordata</taxon>
        <taxon>Craniata</taxon>
        <taxon>Vertebrata</taxon>
        <taxon>Euteleostomi</taxon>
        <taxon>Mammalia</taxon>
        <taxon>Eutheria</taxon>
        <taxon>Euarchontoglires</taxon>
        <taxon>Primates</taxon>
        <taxon>Haplorrhini</taxon>
        <taxon>Platyrrhini</taxon>
        <taxon>Cebidae</taxon>
        <taxon>Callitrichinae</taxon>
        <taxon>Saguinus</taxon>
    </lineage>
</organism>
<evidence type="ECO:0000313" key="2">
    <source>
        <dbReference type="Proteomes" id="UP001266305"/>
    </source>
</evidence>
<dbReference type="EMBL" id="JASSZA010000041">
    <property type="protein sequence ID" value="KAK2082312.1"/>
    <property type="molecule type" value="Genomic_DNA"/>
</dbReference>
<feature type="non-terminal residue" evidence="1">
    <location>
        <position position="111"/>
    </location>
</feature>
<keyword evidence="2" id="KW-1185">Reference proteome</keyword>
<sequence>MGLMYLVLESEQATAPTKTTAIRLMVLFCLGISGLASFLSPQQVALPSQSSKHQSVGEPVPLTLHEELPCQSDDKTAALATEVVLATRRAPLLEILWSVGDENYSENVVSS</sequence>